<evidence type="ECO:0000256" key="2">
    <source>
        <dbReference type="ARBA" id="ARBA00022857"/>
    </source>
</evidence>
<dbReference type="EMBL" id="FOPU01000040">
    <property type="protein sequence ID" value="SFH87511.1"/>
    <property type="molecule type" value="Genomic_DNA"/>
</dbReference>
<dbReference type="Gene3D" id="3.40.50.720">
    <property type="entry name" value="NAD(P)-binding Rossmann-like Domain"/>
    <property type="match status" value="1"/>
</dbReference>
<feature type="domain" description="Pyrroline-5-carboxylate reductase dimerisation" evidence="6">
    <location>
        <begin position="153"/>
        <end position="257"/>
    </location>
</feature>
<dbReference type="AlphaFoldDB" id="A0A1I3DM10"/>
<proteinExistence type="inferred from homology"/>
<gene>
    <name evidence="4" type="primary">proC</name>
    <name evidence="7" type="ORF">SAMN04488021_1406</name>
</gene>
<evidence type="ECO:0000256" key="4">
    <source>
        <dbReference type="HAMAP-Rule" id="MF_01925"/>
    </source>
</evidence>
<dbReference type="InterPro" id="IPR000304">
    <property type="entry name" value="Pyrroline-COOH_reductase"/>
</dbReference>
<comment type="pathway">
    <text evidence="4">Amino-acid biosynthesis; L-proline biosynthesis; L-proline from L-glutamate 5-semialdehyde: step 1/1.</text>
</comment>
<dbReference type="PANTHER" id="PTHR11645">
    <property type="entry name" value="PYRROLINE-5-CARBOXYLATE REDUCTASE"/>
    <property type="match status" value="1"/>
</dbReference>
<evidence type="ECO:0000259" key="6">
    <source>
        <dbReference type="Pfam" id="PF14748"/>
    </source>
</evidence>
<dbReference type="SUPFAM" id="SSF48179">
    <property type="entry name" value="6-phosphogluconate dehydrogenase C-terminal domain-like"/>
    <property type="match status" value="1"/>
</dbReference>
<comment type="subcellular location">
    <subcellularLocation>
        <location evidence="4">Cytoplasm</location>
    </subcellularLocation>
</comment>
<evidence type="ECO:0000259" key="5">
    <source>
        <dbReference type="Pfam" id="PF03807"/>
    </source>
</evidence>
<reference evidence="7 8" key="1">
    <citation type="submission" date="2016-10" db="EMBL/GenBank/DDBJ databases">
        <authorList>
            <person name="de Groot N.N."/>
        </authorList>
    </citation>
    <scope>NUCLEOTIDE SEQUENCE [LARGE SCALE GENOMIC DNA]</scope>
    <source>
        <strain evidence="7 8">DSM 8537</strain>
    </source>
</reference>
<comment type="similarity">
    <text evidence="1 4">Belongs to the pyrroline-5-carboxylate reductase family.</text>
</comment>
<evidence type="ECO:0000256" key="1">
    <source>
        <dbReference type="ARBA" id="ARBA00005525"/>
    </source>
</evidence>
<comment type="catalytic activity">
    <reaction evidence="4">
        <text>L-proline + NAD(+) = (S)-1-pyrroline-5-carboxylate + NADH + 2 H(+)</text>
        <dbReference type="Rhea" id="RHEA:14105"/>
        <dbReference type="ChEBI" id="CHEBI:15378"/>
        <dbReference type="ChEBI" id="CHEBI:17388"/>
        <dbReference type="ChEBI" id="CHEBI:57540"/>
        <dbReference type="ChEBI" id="CHEBI:57945"/>
        <dbReference type="ChEBI" id="CHEBI:60039"/>
        <dbReference type="EC" id="1.5.1.2"/>
    </reaction>
</comment>
<keyword evidence="4" id="KW-0028">Amino-acid biosynthesis</keyword>
<dbReference type="SUPFAM" id="SSF51735">
    <property type="entry name" value="NAD(P)-binding Rossmann-fold domains"/>
    <property type="match status" value="1"/>
</dbReference>
<comment type="function">
    <text evidence="4">Catalyzes the reduction of 1-pyrroline-5-carboxylate (PCA) to L-proline.</text>
</comment>
<dbReference type="Proteomes" id="UP000183635">
    <property type="component" value="Unassembled WGS sequence"/>
</dbReference>
<keyword evidence="2 4" id="KW-0521">NADP</keyword>
<dbReference type="RefSeq" id="WP_074970113.1">
    <property type="nucleotide sequence ID" value="NZ_CBCRYP010000007.1"/>
</dbReference>
<keyword evidence="4" id="KW-0641">Proline biosynthesis</keyword>
<protein>
    <recommendedName>
        <fullName evidence="4">Pyrroline-5-carboxylate reductase</fullName>
        <shortName evidence="4">P5C reductase</shortName>
        <shortName evidence="4">P5CR</shortName>
        <ecNumber evidence="4">1.5.1.2</ecNumber>
    </recommendedName>
    <alternativeName>
        <fullName evidence="4">PCA reductase</fullName>
    </alternativeName>
</protein>
<dbReference type="EC" id="1.5.1.2" evidence="4"/>
<dbReference type="GO" id="GO:0004735">
    <property type="term" value="F:pyrroline-5-carboxylate reductase activity"/>
    <property type="evidence" value="ECO:0007669"/>
    <property type="project" value="UniProtKB-UniRule"/>
</dbReference>
<feature type="domain" description="Pyrroline-5-carboxylate reductase catalytic N-terminal" evidence="5">
    <location>
        <begin position="2"/>
        <end position="92"/>
    </location>
</feature>
<accession>A0A1I3DM10</accession>
<organism evidence="7 8">
    <name type="scientific">Paracoccus aminovorans</name>
    <dbReference type="NCBI Taxonomy" id="34004"/>
    <lineage>
        <taxon>Bacteria</taxon>
        <taxon>Pseudomonadati</taxon>
        <taxon>Pseudomonadota</taxon>
        <taxon>Alphaproteobacteria</taxon>
        <taxon>Rhodobacterales</taxon>
        <taxon>Paracoccaceae</taxon>
        <taxon>Paracoccus</taxon>
    </lineage>
</organism>
<dbReference type="Gene3D" id="1.10.3730.10">
    <property type="entry name" value="ProC C-terminal domain-like"/>
    <property type="match status" value="1"/>
</dbReference>
<dbReference type="InterPro" id="IPR008927">
    <property type="entry name" value="6-PGluconate_DH-like_C_sf"/>
</dbReference>
<name>A0A1I3DM10_9RHOB</name>
<dbReference type="STRING" id="34004.SAMN04488021_1406"/>
<evidence type="ECO:0000256" key="3">
    <source>
        <dbReference type="ARBA" id="ARBA00023002"/>
    </source>
</evidence>
<evidence type="ECO:0000313" key="8">
    <source>
        <dbReference type="Proteomes" id="UP000183635"/>
    </source>
</evidence>
<dbReference type="GO" id="GO:0055129">
    <property type="term" value="P:L-proline biosynthetic process"/>
    <property type="evidence" value="ECO:0007669"/>
    <property type="project" value="UniProtKB-UniRule"/>
</dbReference>
<dbReference type="Pfam" id="PF03807">
    <property type="entry name" value="F420_oxidored"/>
    <property type="match status" value="1"/>
</dbReference>
<dbReference type="InterPro" id="IPR029036">
    <property type="entry name" value="P5CR_dimer"/>
</dbReference>
<dbReference type="UniPathway" id="UPA00098">
    <property type="reaction ID" value="UER00361"/>
</dbReference>
<dbReference type="PIRSF" id="PIRSF000193">
    <property type="entry name" value="Pyrrol-5-carb_rd"/>
    <property type="match status" value="1"/>
</dbReference>
<evidence type="ECO:0000313" key="7">
    <source>
        <dbReference type="EMBL" id="SFH87511.1"/>
    </source>
</evidence>
<dbReference type="OrthoDB" id="8418678at2"/>
<dbReference type="HAMAP" id="MF_01925">
    <property type="entry name" value="P5C_reductase"/>
    <property type="match status" value="1"/>
</dbReference>
<dbReference type="PANTHER" id="PTHR11645:SF0">
    <property type="entry name" value="PYRROLINE-5-CARBOXYLATE REDUCTASE 3"/>
    <property type="match status" value="1"/>
</dbReference>
<dbReference type="InterPro" id="IPR028939">
    <property type="entry name" value="P5C_Rdtase_cat_N"/>
</dbReference>
<dbReference type="InterPro" id="IPR036291">
    <property type="entry name" value="NAD(P)-bd_dom_sf"/>
</dbReference>
<dbReference type="GO" id="GO:0005737">
    <property type="term" value="C:cytoplasm"/>
    <property type="evidence" value="ECO:0007669"/>
    <property type="project" value="UniProtKB-SubCell"/>
</dbReference>
<sequence>MKIGLVGATGWLGSALGAGLLSRGIVSPRDLVLSNRSGPRPDYHGHADVVWARDTADLAAQSDVIVVSVRPEDWPGLALRAEGRLVLSFMAGVDAAALSGCGGRIVRAMPNAAAEIGASYSPFWASEAVTAADREVVRRLLGAIGTTDELADEAQIDLMTALPGSGAAYPALMAVAMAAFMRARGIPDAIAWRAAEAAVVGGARLLEGRIAEAQALVSAYRDYRGTTAAGLDAAEAAGFSRAIEAALAAATEKARHMASDRNSEG</sequence>
<dbReference type="Pfam" id="PF14748">
    <property type="entry name" value="P5CR_dimer"/>
    <property type="match status" value="1"/>
</dbReference>
<keyword evidence="3 4" id="KW-0560">Oxidoreductase</keyword>
<keyword evidence="4" id="KW-0963">Cytoplasm</keyword>
<comment type="catalytic activity">
    <reaction evidence="4">
        <text>L-proline + NADP(+) = (S)-1-pyrroline-5-carboxylate + NADPH + 2 H(+)</text>
        <dbReference type="Rhea" id="RHEA:14109"/>
        <dbReference type="ChEBI" id="CHEBI:15378"/>
        <dbReference type="ChEBI" id="CHEBI:17388"/>
        <dbReference type="ChEBI" id="CHEBI:57783"/>
        <dbReference type="ChEBI" id="CHEBI:58349"/>
        <dbReference type="ChEBI" id="CHEBI:60039"/>
        <dbReference type="EC" id="1.5.1.2"/>
    </reaction>
</comment>
<keyword evidence="8" id="KW-1185">Reference proteome</keyword>